<keyword evidence="6" id="KW-1185">Reference proteome</keyword>
<dbReference type="eggNOG" id="COG3209">
    <property type="taxonomic scope" value="Bacteria"/>
</dbReference>
<dbReference type="Gene3D" id="2.180.10.10">
    <property type="entry name" value="RHS repeat-associated core"/>
    <property type="match status" value="2"/>
</dbReference>
<dbReference type="STRING" id="446468.Ndas_3503"/>
<feature type="domain" description="Teneurin-like YD-shell" evidence="4">
    <location>
        <begin position="1696"/>
        <end position="1896"/>
    </location>
</feature>
<dbReference type="EMBL" id="CP002040">
    <property type="protein sequence ID" value="ADH68904.1"/>
    <property type="molecule type" value="Genomic_DNA"/>
</dbReference>
<gene>
    <name evidence="5" type="ordered locus">Ndas_3503</name>
</gene>
<feature type="signal peptide" evidence="3">
    <location>
        <begin position="1"/>
        <end position="29"/>
    </location>
</feature>
<evidence type="ECO:0000313" key="5">
    <source>
        <dbReference type="EMBL" id="ADH68904.1"/>
    </source>
</evidence>
<dbReference type="NCBIfam" id="TIGR01643">
    <property type="entry name" value="YD_repeat_2x"/>
    <property type="match status" value="2"/>
</dbReference>
<feature type="region of interest" description="Disordered" evidence="2">
    <location>
        <begin position="1674"/>
        <end position="1696"/>
    </location>
</feature>
<feature type="compositionally biased region" description="Basic and acidic residues" evidence="2">
    <location>
        <begin position="1674"/>
        <end position="1684"/>
    </location>
</feature>
<sequence>MANSRVIRFIKRPMTYAATLVLVGSLLQAAPASSLTFNTRPEVEDEASVPGEDIAGALDAPSTEDAATDAALTEPLEASWPTGDVGETGLTDPGTDLQVVDDLVTVAQVSDDVQETWVEEVAEDYVDTGASEDEEDPQQQGDAPARSEEGPDAGQEQPESPEPEAETGSAPEAENTTESAPEEVEETDPAVSSVESVQVEVLDRSAAEEAGIEGLLLRVTRTDDETGVGPVDLTVDYSDFANAYGGDYGGRLDLVEVDTCLLDDSVECQDRAPRTFTTDNDTDAQTLSGTVPALGGEGMLLAAAAEEEGPRGDYQATDLSATSSWDVGLQTGSFSWSYPVDTPPVAGDLTPGIELGYSSASVDGRVSSSNNQTSWIGEGFDYNPGFIERKYVPCADSQPDSAKTGDLCWSRHNATFSLNGRSGEMFLDEDGTWRMRHDDASRIERLTGTTNGDNDGEYWRITTTDGTQYYFGMNRLPGYGSGDAETNSAWTVPVFGRNSGQPCNGSSFANSWCQQAWRWNLDYVVDAHGNVMTYQYTKERNYYGRNGQANSPTVYDRGGYLRRINYGLRSDDVHATAPARVNFAVSERCIPTDGFDCAEDKFTSGNARHWPDAPFDRHCAQGQNCTNKLSPTFWTRKKLDSITTQVHDGSAYDNVDSWELEHVYPANGDGTPPDLWLQSITHTGHVGDTASMPTLEFGGTQLENRVDTQDDGFAPMLKWRITKILTESGSQTDIRYAGGECDTGDFPDPHTNGTRCFPVVNSTADGKGEYTDWFHKYVVTQVSEHDLVTAQPDLITAYEYLGDAAWRYQDADGFVRDERRTWSDWRGYAHVRVIEGHANATRSATEHRFFRGMHGDRLPNGTRTATVTDSAGGEHSDLNQYNGFTLEEATLNGPGGDVVEKTISLPWSRVTGERTYSWGTLESRMTGMASSTQYTAVGDGWMRSRESAEYDSLGRITQTHDHGDLDDADDDQCTRYTYADNTGRRILDTVARTEKVAVGCGTTPAYPDDLISDERSLFDGGGFGDAPTVGLETSSQRVMEYDGSTPTYQVVQEREHDAYGRTVSETDALGNVTETDYTTTVPGGAPTTVTTTNPLGHTTTEHFDPARGLPVAEIDANGNRSDMTYDPLGRLTAVWTPDLKKSDDDPAMRFEYHVRNDAPTVVATHTRNNEGGYSSTYQIYDGLLRERQRQEPGVGGRRLITDTFYDSRGLKVKERHAYTNDEAPAQDIFVPGNKDVPGGNDDLIPRYTQTVYDGAERPTEVLTMSNGQELWRTSSEDRGDRQLVTPAPGAIPTTTIKNARGQTIEVRQHQGDTPEADYTALTYTHTPAGQVETVTDEAGNVWRNHYDLRGRKVRTDEPDRGTTTFVYDSADRMVARTDARDETVVYAYDELGRKTEQREGGVNGPLLASWTFDSVAKGELTRATRHADGLQYSTSIASYDAMGRPLATTISIPSAPEYGALSGSYRFRSTYNADGTIETETLPAAGGLPREFVRYTYNELGLPVSVAGSLEGVETLDYVHETSYSAHGQIMQRWHHRNDGSTQAKSTWSARTYDPGTQRLLTARVSHEIGHGTLVDQTYSYDAAGNVLSIRDEPTAQGLLPDVQCFAYDDMRRLTNEWTTSASGEQACDTTPSREAMGGAAPYWNSYTYDDLGNRLTETRHGFVDGSDVERTYQRPGAGEERPHAVTRVDSNGAGGTATYTYDEAGNMASRQDGNRTQTLEWDAEGQLAAIHEGQNTSEFVYDAEGERLIRDDGGVVTLFLPGMEIKYDKEDLISQSTRLYEHAGEVVASRSNDGRVHWIFSDHHKTGQLAIDSLTGEAIRRRFTAFGGDRGSVGGSWPNSRGFVGGVIDEQVGLTRLGARSYAPELGSFISPDPVVDFSDPEQMHGYSYSNNNPVSFTDPDGLFLRKAFAQARRWAVYQARQAAIRAYQARLAAIRAYRIRQAAIRAAQIRAAQIRAAKIRAAQIRAAKIAAAKRAAAARAAAARKAAAVKAARERAARVAAERRRDAARRKATERDVQQNERRTSFESVTPAGLPSGAKDVTDSKGEKENFRGMTYEEHMESCEETFTGIQTTFAKVVLWRGAAASVVAAGLTGMGAGVGTAIAAGAGAGGAMFYGGIDNNINRYASSYGEFMGGVNARILCS</sequence>
<dbReference type="InterPro" id="IPR056823">
    <property type="entry name" value="TEN-like_YD-shell"/>
</dbReference>
<name>D7B4A9_NOCDD</name>
<reference evidence="5 6" key="1">
    <citation type="journal article" date="2010" name="Stand. Genomic Sci.">
        <title>Complete genome sequence of Nocardiopsis dassonvillei type strain (IMRU 509).</title>
        <authorList>
            <person name="Sun H."/>
            <person name="Lapidus A."/>
            <person name="Nolan M."/>
            <person name="Lucas S."/>
            <person name="Del Rio T.G."/>
            <person name="Tice H."/>
            <person name="Cheng J.F."/>
            <person name="Tapia R."/>
            <person name="Han C."/>
            <person name="Goodwin L."/>
            <person name="Pitluck S."/>
            <person name="Pagani I."/>
            <person name="Ivanova N."/>
            <person name="Mavromatis K."/>
            <person name="Mikhailova N."/>
            <person name="Pati A."/>
            <person name="Chen A."/>
            <person name="Palaniappan K."/>
            <person name="Land M."/>
            <person name="Hauser L."/>
            <person name="Chang Y.J."/>
            <person name="Jeffries C.D."/>
            <person name="Djao O.D."/>
            <person name="Rohde M."/>
            <person name="Sikorski J."/>
            <person name="Goker M."/>
            <person name="Woyke T."/>
            <person name="Bristow J."/>
            <person name="Eisen J.A."/>
            <person name="Markowitz V."/>
            <person name="Hugenholtz P."/>
            <person name="Kyrpides N.C."/>
            <person name="Klenk H.P."/>
        </authorList>
    </citation>
    <scope>NUCLEOTIDE SEQUENCE [LARGE SCALE GENOMIC DNA]</scope>
    <source>
        <strain evidence="6">ATCC 23218 / DSM 43111 / CIP 107115 / JCM 7437 / KCTC 9190 / NBRC 14626 / NCTC 10488 / NRRL B-5397 / IMRU 509</strain>
    </source>
</reference>
<evidence type="ECO:0000313" key="6">
    <source>
        <dbReference type="Proteomes" id="UP000002219"/>
    </source>
</evidence>
<keyword evidence="3" id="KW-0732">Signal</keyword>
<dbReference type="NCBIfam" id="TIGR03696">
    <property type="entry name" value="Rhs_assc_core"/>
    <property type="match status" value="1"/>
</dbReference>
<organism evidence="5 6">
    <name type="scientific">Nocardiopsis dassonvillei (strain ATCC 23218 / DSM 43111 / CIP 107115 / JCM 7437 / KCTC 9190 / NBRC 14626 / NCTC 10488 / NRRL B-5397 / IMRU 509)</name>
    <name type="common">Actinomadura dassonvillei</name>
    <dbReference type="NCBI Taxonomy" id="446468"/>
    <lineage>
        <taxon>Bacteria</taxon>
        <taxon>Bacillati</taxon>
        <taxon>Actinomycetota</taxon>
        <taxon>Actinomycetes</taxon>
        <taxon>Streptosporangiales</taxon>
        <taxon>Nocardiopsidaceae</taxon>
        <taxon>Nocardiopsis</taxon>
    </lineage>
</organism>
<feature type="region of interest" description="Disordered" evidence="2">
    <location>
        <begin position="1076"/>
        <end position="1107"/>
    </location>
</feature>
<dbReference type="PANTHER" id="PTHR32305">
    <property type="match status" value="1"/>
</dbReference>
<evidence type="ECO:0000256" key="3">
    <source>
        <dbReference type="SAM" id="SignalP"/>
    </source>
</evidence>
<keyword evidence="1" id="KW-0677">Repeat</keyword>
<feature type="compositionally biased region" description="Acidic residues" evidence="2">
    <location>
        <begin position="128"/>
        <end position="137"/>
    </location>
</feature>
<accession>D7B4A9</accession>
<feature type="chain" id="PRO_5038871254" evidence="3">
    <location>
        <begin position="30"/>
        <end position="2145"/>
    </location>
</feature>
<feature type="region of interest" description="Disordered" evidence="2">
    <location>
        <begin position="128"/>
        <end position="195"/>
    </location>
</feature>
<evidence type="ECO:0000259" key="4">
    <source>
        <dbReference type="Pfam" id="PF25023"/>
    </source>
</evidence>
<evidence type="ECO:0000256" key="1">
    <source>
        <dbReference type="ARBA" id="ARBA00022737"/>
    </source>
</evidence>
<dbReference type="InterPro" id="IPR050708">
    <property type="entry name" value="T6SS_VgrG/RHS"/>
</dbReference>
<feature type="region of interest" description="Disordered" evidence="2">
    <location>
        <begin position="2002"/>
        <end position="2049"/>
    </location>
</feature>
<dbReference type="Proteomes" id="UP000002219">
    <property type="component" value="Chromosome 1"/>
</dbReference>
<dbReference type="InterPro" id="IPR022385">
    <property type="entry name" value="Rhs_assc_core"/>
</dbReference>
<evidence type="ECO:0000256" key="2">
    <source>
        <dbReference type="SAM" id="MobiDB-lite"/>
    </source>
</evidence>
<dbReference type="HOGENOM" id="CLU_000662_0_0_11"/>
<proteinExistence type="predicted"/>
<feature type="compositionally biased region" description="Low complexity" evidence="2">
    <location>
        <begin position="1078"/>
        <end position="1098"/>
    </location>
</feature>
<feature type="compositionally biased region" description="Basic and acidic residues" evidence="2">
    <location>
        <begin position="2002"/>
        <end position="2027"/>
    </location>
</feature>
<dbReference type="Pfam" id="PF25023">
    <property type="entry name" value="TEN_YD-shell"/>
    <property type="match status" value="1"/>
</dbReference>
<dbReference type="InterPro" id="IPR006530">
    <property type="entry name" value="YD"/>
</dbReference>
<protein>
    <submittedName>
        <fullName evidence="5">YD repeat protein</fullName>
    </submittedName>
</protein>
<dbReference type="PANTHER" id="PTHR32305:SF17">
    <property type="entry name" value="TRNA NUCLEASE WAPA"/>
    <property type="match status" value="1"/>
</dbReference>
<dbReference type="KEGG" id="nda:Ndas_3503"/>